<feature type="region of interest" description="Disordered" evidence="1">
    <location>
        <begin position="113"/>
        <end position="152"/>
    </location>
</feature>
<accession>A0A9W9YTH2</accession>
<gene>
    <name evidence="2" type="ORF">OS493_011540</name>
</gene>
<organism evidence="2 3">
    <name type="scientific">Desmophyllum pertusum</name>
    <dbReference type="NCBI Taxonomy" id="174260"/>
    <lineage>
        <taxon>Eukaryota</taxon>
        <taxon>Metazoa</taxon>
        <taxon>Cnidaria</taxon>
        <taxon>Anthozoa</taxon>
        <taxon>Hexacorallia</taxon>
        <taxon>Scleractinia</taxon>
        <taxon>Caryophylliina</taxon>
        <taxon>Caryophylliidae</taxon>
        <taxon>Desmophyllum</taxon>
    </lineage>
</organism>
<feature type="region of interest" description="Disordered" evidence="1">
    <location>
        <begin position="169"/>
        <end position="200"/>
    </location>
</feature>
<feature type="compositionally biased region" description="Basic residues" evidence="1">
    <location>
        <begin position="132"/>
        <end position="146"/>
    </location>
</feature>
<sequence length="200" mass="22681">MKNHAEVLGETGDVYKDMNINDKKMHERLRKRTNRLLLNEQTAQSQSLSKTSSIEEEYQSDILDPGGSSSENEEDPDKIANELNMFPKKSKRGITSMCLIRLSTYLNWENPLHPPCVLSRGKEKKNGEKTSKKTAKRPKSARKPAKKSANEKLDALLDKLPALLENANKAAMAHRKALGKWERKQGLDESDENDFSNEDE</sequence>
<dbReference type="Proteomes" id="UP001163046">
    <property type="component" value="Unassembled WGS sequence"/>
</dbReference>
<evidence type="ECO:0000256" key="1">
    <source>
        <dbReference type="SAM" id="MobiDB-lite"/>
    </source>
</evidence>
<evidence type="ECO:0000313" key="2">
    <source>
        <dbReference type="EMBL" id="KAJ7363258.1"/>
    </source>
</evidence>
<feature type="region of interest" description="Disordered" evidence="1">
    <location>
        <begin position="35"/>
        <end position="76"/>
    </location>
</feature>
<reference evidence="2" key="1">
    <citation type="submission" date="2023-01" db="EMBL/GenBank/DDBJ databases">
        <title>Genome assembly of the deep-sea coral Lophelia pertusa.</title>
        <authorList>
            <person name="Herrera S."/>
            <person name="Cordes E."/>
        </authorList>
    </citation>
    <scope>NUCLEOTIDE SEQUENCE</scope>
    <source>
        <strain evidence="2">USNM1676648</strain>
        <tissue evidence="2">Polyp</tissue>
    </source>
</reference>
<feature type="compositionally biased region" description="Polar residues" evidence="1">
    <location>
        <begin position="40"/>
        <end position="52"/>
    </location>
</feature>
<evidence type="ECO:0000313" key="3">
    <source>
        <dbReference type="Proteomes" id="UP001163046"/>
    </source>
</evidence>
<feature type="compositionally biased region" description="Basic and acidic residues" evidence="1">
    <location>
        <begin position="120"/>
        <end position="131"/>
    </location>
</feature>
<dbReference type="EMBL" id="MU827306">
    <property type="protein sequence ID" value="KAJ7363258.1"/>
    <property type="molecule type" value="Genomic_DNA"/>
</dbReference>
<protein>
    <submittedName>
        <fullName evidence="2">Uncharacterized protein</fullName>
    </submittedName>
</protein>
<comment type="caution">
    <text evidence="2">The sequence shown here is derived from an EMBL/GenBank/DDBJ whole genome shotgun (WGS) entry which is preliminary data.</text>
</comment>
<feature type="compositionally biased region" description="Acidic residues" evidence="1">
    <location>
        <begin position="188"/>
        <end position="200"/>
    </location>
</feature>
<proteinExistence type="predicted"/>
<name>A0A9W9YTH2_9CNID</name>
<dbReference type="AlphaFoldDB" id="A0A9W9YTH2"/>
<keyword evidence="3" id="KW-1185">Reference proteome</keyword>